<dbReference type="AlphaFoldDB" id="A0A132U0W7"/>
<keyword evidence="4 6" id="KW-0807">Transducer</keyword>
<dbReference type="EMBL" id="LIRB01000127">
    <property type="protein sequence ID" value="KWX77144.1"/>
    <property type="molecule type" value="Genomic_DNA"/>
</dbReference>
<dbReference type="SMART" id="SM00304">
    <property type="entry name" value="HAMP"/>
    <property type="match status" value="2"/>
</dbReference>
<dbReference type="PRINTS" id="PR00260">
    <property type="entry name" value="CHEMTRNSDUCR"/>
</dbReference>
<accession>A0A132U0W7</accession>
<evidence type="ECO:0000259" key="8">
    <source>
        <dbReference type="PROSITE" id="PS50111"/>
    </source>
</evidence>
<feature type="domain" description="HAMP" evidence="9">
    <location>
        <begin position="212"/>
        <end position="265"/>
    </location>
</feature>
<dbReference type="InterPro" id="IPR004090">
    <property type="entry name" value="Chemotax_Me-accpt_rcpt"/>
</dbReference>
<name>A0A132U0W7_9BACL</name>
<dbReference type="PROSITE" id="PS50885">
    <property type="entry name" value="HAMP"/>
    <property type="match status" value="1"/>
</dbReference>
<dbReference type="InterPro" id="IPR024478">
    <property type="entry name" value="HlyB_4HB_MCP"/>
</dbReference>
<dbReference type="SMART" id="SM00283">
    <property type="entry name" value="MA"/>
    <property type="match status" value="1"/>
</dbReference>
<dbReference type="GO" id="GO:0004888">
    <property type="term" value="F:transmembrane signaling receptor activity"/>
    <property type="evidence" value="ECO:0007669"/>
    <property type="project" value="InterPro"/>
</dbReference>
<evidence type="ECO:0000256" key="7">
    <source>
        <dbReference type="SAM" id="Phobius"/>
    </source>
</evidence>
<dbReference type="RefSeq" id="WP_060860690.1">
    <property type="nucleotide sequence ID" value="NZ_LIRB01000127.1"/>
</dbReference>
<dbReference type="Proteomes" id="UP000070475">
    <property type="component" value="Unassembled WGS sequence"/>
</dbReference>
<dbReference type="OrthoDB" id="107771at2"/>
<sequence>MNKLSGRFQAKSIKQRLYAGFGIILILLVFLGVTGYMYLSQINGTYTALLNKQVATIGLIKDLNTTIESEHANVSDFLVSGDQKKLEDYAAARLKFTEHHAKLDSLITDRGKRQILAGLDLLQLQFIVISDQMIDAKNKGESESIVSIAVNQGVVLDKFIEVARNMVATEQSEADDQIDMAQQQAENVKSTIIGIGIISLIAAALLAILISGQISNPIKLLRAAAAKIADGDLTVNEIQIKNKDELGDLAGAFNQMAGNLRHLIQEIGTHAEQVAASAEELTAGAEQTSQATEHIAHITEDLAQGTEQQVESISGSMKMVHRMEEQAVFIEQSAYSVNQSAINASQIVVQGSDAVRSAISQMSSIQANSNEVAESVKSLGEKSKEISTIINFINEIAGQTNLLSLNASIEAARAGEAGRGFAVVASEVKKLADQTAMSGKQISEVIKNIQLESEISVNNVLKGEEEVLLGIRSVTEAGKAFEQIELAMSGVTAEISEVSTASKEMSDDTKNLVTSFEAISVIVNETSEGTQSVSASAQETLATVEEVNSASTALAKMSEELLELAGKFKII</sequence>
<dbReference type="PANTHER" id="PTHR32089:SF112">
    <property type="entry name" value="LYSOZYME-LIKE PROTEIN-RELATED"/>
    <property type="match status" value="1"/>
</dbReference>
<organism evidence="10 11">
    <name type="scientific">Paenibacillus riograndensis</name>
    <dbReference type="NCBI Taxonomy" id="483937"/>
    <lineage>
        <taxon>Bacteria</taxon>
        <taxon>Bacillati</taxon>
        <taxon>Bacillota</taxon>
        <taxon>Bacilli</taxon>
        <taxon>Bacillales</taxon>
        <taxon>Paenibacillaceae</taxon>
        <taxon>Paenibacillus</taxon>
        <taxon>Paenibacillus sonchi group</taxon>
    </lineage>
</organism>
<dbReference type="GO" id="GO:0007165">
    <property type="term" value="P:signal transduction"/>
    <property type="evidence" value="ECO:0007669"/>
    <property type="project" value="UniProtKB-KW"/>
</dbReference>
<comment type="caution">
    <text evidence="10">The sequence shown here is derived from an EMBL/GenBank/DDBJ whole genome shotgun (WGS) entry which is preliminary data.</text>
</comment>
<evidence type="ECO:0000259" key="9">
    <source>
        <dbReference type="PROSITE" id="PS50885"/>
    </source>
</evidence>
<evidence type="ECO:0000256" key="3">
    <source>
        <dbReference type="ARBA" id="ARBA00023136"/>
    </source>
</evidence>
<evidence type="ECO:0000313" key="10">
    <source>
        <dbReference type="EMBL" id="KWX77144.1"/>
    </source>
</evidence>
<evidence type="ECO:0000256" key="1">
    <source>
        <dbReference type="ARBA" id="ARBA00004236"/>
    </source>
</evidence>
<comment type="subcellular location">
    <subcellularLocation>
        <location evidence="1">Cell membrane</location>
    </subcellularLocation>
</comment>
<dbReference type="SUPFAM" id="SSF58104">
    <property type="entry name" value="Methyl-accepting chemotaxis protein (MCP) signaling domain"/>
    <property type="match status" value="1"/>
</dbReference>
<dbReference type="Pfam" id="PF12729">
    <property type="entry name" value="4HB_MCP_1"/>
    <property type="match status" value="1"/>
</dbReference>
<dbReference type="InterPro" id="IPR004089">
    <property type="entry name" value="MCPsignal_dom"/>
</dbReference>
<keyword evidence="11" id="KW-1185">Reference proteome</keyword>
<dbReference type="PROSITE" id="PS50111">
    <property type="entry name" value="CHEMOTAXIS_TRANSDUC_2"/>
    <property type="match status" value="1"/>
</dbReference>
<evidence type="ECO:0000256" key="6">
    <source>
        <dbReference type="PROSITE-ProRule" id="PRU00284"/>
    </source>
</evidence>
<dbReference type="CDD" id="cd06225">
    <property type="entry name" value="HAMP"/>
    <property type="match status" value="1"/>
</dbReference>
<keyword evidence="7" id="KW-0812">Transmembrane</keyword>
<reference evidence="10 11" key="1">
    <citation type="submission" date="2015-08" db="EMBL/GenBank/DDBJ databases">
        <title>Genomes of Paenibacillus riograndensis.</title>
        <authorList>
            <person name="Sant'Anna F.H."/>
            <person name="Souza R."/>
            <person name="Ambrosini A."/>
            <person name="Bach E."/>
            <person name="Fernandes G."/>
            <person name="Balsanelli E."/>
            <person name="Baura V.A."/>
            <person name="Pedrosa F.O."/>
            <person name="Souza E.M."/>
            <person name="Passaglia L."/>
        </authorList>
    </citation>
    <scope>NUCLEOTIDE SEQUENCE [LARGE SCALE GENOMIC DNA]</scope>
    <source>
        <strain evidence="10 11">CAS34</strain>
    </source>
</reference>
<keyword evidence="3 7" id="KW-0472">Membrane</keyword>
<dbReference type="GO" id="GO:0006935">
    <property type="term" value="P:chemotaxis"/>
    <property type="evidence" value="ECO:0007669"/>
    <property type="project" value="InterPro"/>
</dbReference>
<dbReference type="Pfam" id="PF00015">
    <property type="entry name" value="MCPsignal"/>
    <property type="match status" value="1"/>
</dbReference>
<evidence type="ECO:0000313" key="11">
    <source>
        <dbReference type="Proteomes" id="UP000070475"/>
    </source>
</evidence>
<proteinExistence type="inferred from homology"/>
<feature type="transmembrane region" description="Helical" evidence="7">
    <location>
        <begin position="17"/>
        <end position="39"/>
    </location>
</feature>
<dbReference type="PATRIC" id="fig|483937.3.peg.2389"/>
<evidence type="ECO:0000256" key="4">
    <source>
        <dbReference type="ARBA" id="ARBA00023224"/>
    </source>
</evidence>
<protein>
    <recommendedName>
        <fullName evidence="12">Chemotaxis protein</fullName>
    </recommendedName>
</protein>
<dbReference type="InterPro" id="IPR003660">
    <property type="entry name" value="HAMP_dom"/>
</dbReference>
<evidence type="ECO:0008006" key="12">
    <source>
        <dbReference type="Google" id="ProtNLM"/>
    </source>
</evidence>
<feature type="transmembrane region" description="Helical" evidence="7">
    <location>
        <begin position="192"/>
        <end position="212"/>
    </location>
</feature>
<evidence type="ECO:0000256" key="2">
    <source>
        <dbReference type="ARBA" id="ARBA00022475"/>
    </source>
</evidence>
<dbReference type="Pfam" id="PF00672">
    <property type="entry name" value="HAMP"/>
    <property type="match status" value="1"/>
</dbReference>
<dbReference type="GO" id="GO:0005886">
    <property type="term" value="C:plasma membrane"/>
    <property type="evidence" value="ECO:0007669"/>
    <property type="project" value="UniProtKB-SubCell"/>
</dbReference>
<dbReference type="Gene3D" id="6.10.340.10">
    <property type="match status" value="1"/>
</dbReference>
<keyword evidence="2" id="KW-1003">Cell membrane</keyword>
<dbReference type="Gene3D" id="1.10.287.950">
    <property type="entry name" value="Methyl-accepting chemotaxis protein"/>
    <property type="match status" value="1"/>
</dbReference>
<comment type="similarity">
    <text evidence="5">Belongs to the methyl-accepting chemotaxis (MCP) protein family.</text>
</comment>
<dbReference type="PANTHER" id="PTHR32089">
    <property type="entry name" value="METHYL-ACCEPTING CHEMOTAXIS PROTEIN MCPB"/>
    <property type="match status" value="1"/>
</dbReference>
<keyword evidence="7" id="KW-1133">Transmembrane helix</keyword>
<dbReference type="CDD" id="cd11386">
    <property type="entry name" value="MCP_signal"/>
    <property type="match status" value="1"/>
</dbReference>
<gene>
    <name evidence="10" type="ORF">AMQ84_12875</name>
</gene>
<feature type="domain" description="Methyl-accepting transducer" evidence="8">
    <location>
        <begin position="284"/>
        <end position="520"/>
    </location>
</feature>
<evidence type="ECO:0000256" key="5">
    <source>
        <dbReference type="ARBA" id="ARBA00029447"/>
    </source>
</evidence>